<dbReference type="EMBL" id="CAJNOC010009747">
    <property type="protein sequence ID" value="CAF1132482.1"/>
    <property type="molecule type" value="Genomic_DNA"/>
</dbReference>
<evidence type="ECO:0000313" key="1">
    <source>
        <dbReference type="EMBL" id="CAF1132482.1"/>
    </source>
</evidence>
<dbReference type="AlphaFoldDB" id="A0A814RHW4"/>
<dbReference type="Proteomes" id="UP000663879">
    <property type="component" value="Unassembled WGS sequence"/>
</dbReference>
<sequence length="44" mass="5280">MSLIPHRFPRSMFEMDFWSRPEHLGLGPSTLDLFDPFDELDHMM</sequence>
<evidence type="ECO:0000313" key="2">
    <source>
        <dbReference type="Proteomes" id="UP000663879"/>
    </source>
</evidence>
<proteinExistence type="predicted"/>
<reference evidence="1" key="1">
    <citation type="submission" date="2021-02" db="EMBL/GenBank/DDBJ databases">
        <authorList>
            <person name="Nowell W R."/>
        </authorList>
    </citation>
    <scope>NUCLEOTIDE SEQUENCE</scope>
    <source>
        <strain evidence="1">Ploen Becks lab</strain>
    </source>
</reference>
<accession>A0A814RHW4</accession>
<feature type="non-terminal residue" evidence="1">
    <location>
        <position position="44"/>
    </location>
</feature>
<protein>
    <submittedName>
        <fullName evidence="1">Uncharacterized protein</fullName>
    </submittedName>
</protein>
<keyword evidence="2" id="KW-1185">Reference proteome</keyword>
<gene>
    <name evidence="1" type="ORF">OXX778_LOCUS22537</name>
</gene>
<organism evidence="1 2">
    <name type="scientific">Brachionus calyciflorus</name>
    <dbReference type="NCBI Taxonomy" id="104777"/>
    <lineage>
        <taxon>Eukaryota</taxon>
        <taxon>Metazoa</taxon>
        <taxon>Spiralia</taxon>
        <taxon>Gnathifera</taxon>
        <taxon>Rotifera</taxon>
        <taxon>Eurotatoria</taxon>
        <taxon>Monogononta</taxon>
        <taxon>Pseudotrocha</taxon>
        <taxon>Ploima</taxon>
        <taxon>Brachionidae</taxon>
        <taxon>Brachionus</taxon>
    </lineage>
</organism>
<name>A0A814RHW4_9BILA</name>
<comment type="caution">
    <text evidence="1">The sequence shown here is derived from an EMBL/GenBank/DDBJ whole genome shotgun (WGS) entry which is preliminary data.</text>
</comment>